<dbReference type="STRING" id="927083.DB32_002490"/>
<keyword evidence="1" id="KW-0472">Membrane</keyword>
<feature type="chain" id="PRO_5002512290" evidence="2">
    <location>
        <begin position="30"/>
        <end position="1029"/>
    </location>
</feature>
<keyword evidence="1" id="KW-0812">Transmembrane</keyword>
<keyword evidence="1" id="KW-1133">Transmembrane helix</keyword>
<dbReference type="KEGG" id="samy:DB32_002490"/>
<proteinExistence type="predicted"/>
<evidence type="ECO:0000313" key="4">
    <source>
        <dbReference type="Proteomes" id="UP000034883"/>
    </source>
</evidence>
<dbReference type="RefSeq" id="WP_053232592.1">
    <property type="nucleotide sequence ID" value="NZ_CP011125.1"/>
</dbReference>
<evidence type="ECO:0000313" key="3">
    <source>
        <dbReference type="EMBL" id="AKF05341.1"/>
    </source>
</evidence>
<dbReference type="Proteomes" id="UP000034883">
    <property type="component" value="Chromosome"/>
</dbReference>
<organism evidence="3 4">
    <name type="scientific">Sandaracinus amylolyticus</name>
    <dbReference type="NCBI Taxonomy" id="927083"/>
    <lineage>
        <taxon>Bacteria</taxon>
        <taxon>Pseudomonadati</taxon>
        <taxon>Myxococcota</taxon>
        <taxon>Polyangia</taxon>
        <taxon>Polyangiales</taxon>
        <taxon>Sandaracinaceae</taxon>
        <taxon>Sandaracinus</taxon>
    </lineage>
</organism>
<keyword evidence="2" id="KW-0732">Signal</keyword>
<protein>
    <submittedName>
        <fullName evidence="3">Uncharacterized protein</fullName>
    </submittedName>
</protein>
<reference evidence="3 4" key="1">
    <citation type="submission" date="2015-03" db="EMBL/GenBank/DDBJ databases">
        <title>Genome assembly of Sandaracinus amylolyticus DSM 53668.</title>
        <authorList>
            <person name="Sharma G."/>
            <person name="Subramanian S."/>
        </authorList>
    </citation>
    <scope>NUCLEOTIDE SEQUENCE [LARGE SCALE GENOMIC DNA]</scope>
    <source>
        <strain evidence="3 4">DSM 53668</strain>
    </source>
</reference>
<accession>A0A0F6YHQ9</accession>
<gene>
    <name evidence="3" type="ORF">DB32_002490</name>
</gene>
<dbReference type="EMBL" id="CP011125">
    <property type="protein sequence ID" value="AKF05341.1"/>
    <property type="molecule type" value="Genomic_DNA"/>
</dbReference>
<dbReference type="AlphaFoldDB" id="A0A0F6YHQ9"/>
<keyword evidence="4" id="KW-1185">Reference proteome</keyword>
<sequence>MSLARFVAAAALSASVLSSSLFHHGTALAQEGTVRVPLATWQQLASAAPTAPRASIGVTRVMISVDDELVATVRASVAIRAREAGAEALVLPPGVVLREASANGAPIDLAPTRDGLVWIVETAGSHSLELVYDVPGARADDGASIGIPLPLAPSVQVSAVLPADAASASFVPAINPHFEDGVLEAIVPGGSGALLAWRTLEATTTPAPSRALYRGELASGAVRFEAELDVELAHDEAVLVPLFPRDVALAVLEVDRTAAPIRTTDDGRLAALVRGRGRHVLHATFEVPITSERGLPGARVPIPEVPVSRFELAIPGDKDVRVEPAVAVHRTRRGASTLVSFHVPMRSEVQLAWPEALPETAEGAPELRAAATLVHVVRAEEGLLRATAHVEYQLARGSASRLELRVPHGVEVDAVRADAAEVADFRVAGERERVLTVFLDRAFGPTLAQDVVALEIDYEVLLGRAGPFEVPLLEARGVRRQRGLAALLATRDLVLEPASEEGLVRVGENQLPAAIRARIDATIAHVFRWSDAPPALRATTATRPREAARFDARLDALVSLGDASTTAWAAIDVRVKSGSLSELVVALPEGASLLDVVAPSLREHRLEGSRVRLSFTQEMEGDVHVELRWERIVAAGETELDAPMAHVEGADVEQGRVAIEATAAVEVEPARAEGLSPVEVSELPEELVVRSESPVLLAYRWAHASPAPRLALRVARHRRAELREAAIDDATYRTLVTSDGLAVTVATWMVRNEREQFLRVALPAGSELWSARVGGRAETPAIAGDVLMIGVVRAEGAFPVEIVYATPIARLGALGRLALPLARPEAIAARTRWEVLLPDGARWSAPSSELAVRSREPAVGEAPFVHGIAMQGGERIVLEGLFVEREGRAPSVSIAYASGAGVALGWLLGIVGALLVWVGLLGVVMARSGVIVVPEQGEAGMVELATYRVAASAQRATTTRRGVAALAASAVLGAAVLAVALGWLETSAWGPVGMSGMFVAGLGIAARRRIAGWLASVRARVGAGAAGPG</sequence>
<feature type="transmembrane region" description="Helical" evidence="1">
    <location>
        <begin position="903"/>
        <end position="926"/>
    </location>
</feature>
<feature type="transmembrane region" description="Helical" evidence="1">
    <location>
        <begin position="963"/>
        <end position="983"/>
    </location>
</feature>
<feature type="signal peptide" evidence="2">
    <location>
        <begin position="1"/>
        <end position="29"/>
    </location>
</feature>
<dbReference type="OrthoDB" id="5481813at2"/>
<name>A0A0F6YHQ9_9BACT</name>
<feature type="transmembrane region" description="Helical" evidence="1">
    <location>
        <begin position="989"/>
        <end position="1006"/>
    </location>
</feature>
<evidence type="ECO:0000256" key="1">
    <source>
        <dbReference type="SAM" id="Phobius"/>
    </source>
</evidence>
<evidence type="ECO:0000256" key="2">
    <source>
        <dbReference type="SAM" id="SignalP"/>
    </source>
</evidence>